<sequence length="452" mass="50533">MILKGKLVHQGIEVPDSSRSYCGSAAKQPQVISFDEIIWAETVGNAINLSYIQLNADKTKGELRMTRLRIEDEEPQSGASPPVYILNEAYADSKRQKRLYVIVNPHSGPGHARKLYHDHAEKLLKAGRCEITLQTSNYIGHAEELMKDLDIEQYDAIVCVSGDGLPHEVMNGLAKRPDGAHILATTPICQLPGGSGNAMCYSLNGTVDVSVACLNIIKGVAMPTDLMAITQRNRPTRYSFLSQSWGIVADCDLGTDSWRWMGSFRFELGLLIKLISGNTYPCKISYKLACPEERKSVIAYFSENKASGISQKLDEHSLDLKYGTVDDQIPQDWTVETHRDMVNFYVGNMPWMSSDAIVFPYTLPQDGAMDMITWDSDVKFFEGLQRFIAMTKATHVNNPRLIYRKVVAYRLEPLSEHYLSVDGESYPCEQFQVELLPRAGCILSRGDYAAVP</sequence>
<evidence type="ECO:0000313" key="3">
    <source>
        <dbReference type="Proteomes" id="UP000238350"/>
    </source>
</evidence>
<keyword evidence="2" id="KW-0418">Kinase</keyword>
<dbReference type="Proteomes" id="UP000238350">
    <property type="component" value="Unassembled WGS sequence"/>
</dbReference>
<dbReference type="Gene3D" id="3.40.50.10330">
    <property type="entry name" value="Probable inorganic polyphosphate/atp-NAD kinase, domain 1"/>
    <property type="match status" value="1"/>
</dbReference>
<dbReference type="GO" id="GO:0001727">
    <property type="term" value="F:lipid kinase activity"/>
    <property type="evidence" value="ECO:0007669"/>
    <property type="project" value="TreeGrafter"/>
</dbReference>
<proteinExistence type="predicted"/>
<dbReference type="SMART" id="SM00046">
    <property type="entry name" value="DAGKc"/>
    <property type="match status" value="1"/>
</dbReference>
<dbReference type="PANTHER" id="PTHR12358">
    <property type="entry name" value="SPHINGOSINE KINASE"/>
    <property type="match status" value="1"/>
</dbReference>
<dbReference type="GO" id="GO:0046512">
    <property type="term" value="P:sphingosine biosynthetic process"/>
    <property type="evidence" value="ECO:0007669"/>
    <property type="project" value="TreeGrafter"/>
</dbReference>
<dbReference type="InterPro" id="IPR050187">
    <property type="entry name" value="Lipid_Phosphate_FormReg"/>
</dbReference>
<dbReference type="GO" id="GO:0016773">
    <property type="term" value="F:phosphotransferase activity, alcohol group as acceptor"/>
    <property type="evidence" value="ECO:0007669"/>
    <property type="project" value="UniProtKB-ARBA"/>
</dbReference>
<dbReference type="OrthoDB" id="3853857at2759"/>
<keyword evidence="3" id="KW-1185">Reference proteome</keyword>
<dbReference type="GO" id="GO:0016020">
    <property type="term" value="C:membrane"/>
    <property type="evidence" value="ECO:0007669"/>
    <property type="project" value="TreeGrafter"/>
</dbReference>
<name>A0A2T0FM50_9ASCO</name>
<dbReference type="InterPro" id="IPR016064">
    <property type="entry name" value="NAD/diacylglycerol_kinase_sf"/>
</dbReference>
<gene>
    <name evidence="2" type="ORF">B9G98_03682</name>
</gene>
<feature type="domain" description="DAGKc" evidence="1">
    <location>
        <begin position="94"/>
        <end position="233"/>
    </location>
</feature>
<dbReference type="AlphaFoldDB" id="A0A2T0FM50"/>
<dbReference type="GO" id="GO:0005737">
    <property type="term" value="C:cytoplasm"/>
    <property type="evidence" value="ECO:0007669"/>
    <property type="project" value="TreeGrafter"/>
</dbReference>
<dbReference type="SUPFAM" id="SSF111331">
    <property type="entry name" value="NAD kinase/diacylglycerol kinase-like"/>
    <property type="match status" value="1"/>
</dbReference>
<evidence type="ECO:0000313" key="2">
    <source>
        <dbReference type="EMBL" id="PRT56062.1"/>
    </source>
</evidence>
<dbReference type="InterPro" id="IPR017438">
    <property type="entry name" value="ATP-NAD_kinase_N"/>
</dbReference>
<reference evidence="2 3" key="1">
    <citation type="submission" date="2017-04" db="EMBL/GenBank/DDBJ databases">
        <title>Genome sequencing of [Candida] sorbophila.</title>
        <authorList>
            <person name="Ahn J.O."/>
        </authorList>
    </citation>
    <scope>NUCLEOTIDE SEQUENCE [LARGE SCALE GENOMIC DNA]</scope>
    <source>
        <strain evidence="2 3">DS02</strain>
    </source>
</reference>
<dbReference type="InterPro" id="IPR001206">
    <property type="entry name" value="Diacylglycerol_kinase_cat_dom"/>
</dbReference>
<dbReference type="Pfam" id="PF00781">
    <property type="entry name" value="DAGK_cat"/>
    <property type="match status" value="1"/>
</dbReference>
<dbReference type="RefSeq" id="XP_024666007.1">
    <property type="nucleotide sequence ID" value="XM_024810239.1"/>
</dbReference>
<dbReference type="GeneID" id="36517430"/>
<dbReference type="Gene3D" id="2.60.200.40">
    <property type="match status" value="1"/>
</dbReference>
<dbReference type="PROSITE" id="PS50146">
    <property type="entry name" value="DAGK"/>
    <property type="match status" value="1"/>
</dbReference>
<dbReference type="EMBL" id="NDIQ01000022">
    <property type="protein sequence ID" value="PRT56062.1"/>
    <property type="molecule type" value="Genomic_DNA"/>
</dbReference>
<evidence type="ECO:0000259" key="1">
    <source>
        <dbReference type="PROSITE" id="PS50146"/>
    </source>
</evidence>
<organism evidence="2 3">
    <name type="scientific">Wickerhamiella sorbophila</name>
    <dbReference type="NCBI Taxonomy" id="45607"/>
    <lineage>
        <taxon>Eukaryota</taxon>
        <taxon>Fungi</taxon>
        <taxon>Dikarya</taxon>
        <taxon>Ascomycota</taxon>
        <taxon>Saccharomycotina</taxon>
        <taxon>Dipodascomycetes</taxon>
        <taxon>Dipodascales</taxon>
        <taxon>Trichomonascaceae</taxon>
        <taxon>Wickerhamiella</taxon>
    </lineage>
</organism>
<accession>A0A2T0FM50</accession>
<keyword evidence="2" id="KW-0808">Transferase</keyword>
<dbReference type="STRING" id="45607.A0A2T0FM50"/>
<protein>
    <submittedName>
        <fullName evidence="2">Sphingoid long chain base kinase 4</fullName>
    </submittedName>
</protein>
<comment type="caution">
    <text evidence="2">The sequence shown here is derived from an EMBL/GenBank/DDBJ whole genome shotgun (WGS) entry which is preliminary data.</text>
</comment>
<dbReference type="PANTHER" id="PTHR12358:SF31">
    <property type="entry name" value="ACYLGLYCEROL KINASE, MITOCHONDRIAL"/>
    <property type="match status" value="1"/>
</dbReference>